<dbReference type="InterPro" id="IPR012334">
    <property type="entry name" value="Pectin_lyas_fold"/>
</dbReference>
<gene>
    <name evidence="3" type="ORF">SAMN05421774_101237</name>
</gene>
<evidence type="ECO:0000313" key="4">
    <source>
        <dbReference type="Proteomes" id="UP000186141"/>
    </source>
</evidence>
<accession>A0A1N7K5W9</accession>
<evidence type="ECO:0000313" key="3">
    <source>
        <dbReference type="EMBL" id="SIS57015.1"/>
    </source>
</evidence>
<dbReference type="InterPro" id="IPR039448">
    <property type="entry name" value="Beta_helix"/>
</dbReference>
<name>A0A1N7K5W9_9RHOB</name>
<protein>
    <submittedName>
        <fullName evidence="3">Parallel beta-helix repeat (Two copies)</fullName>
    </submittedName>
</protein>
<evidence type="ECO:0000259" key="2">
    <source>
        <dbReference type="Pfam" id="PF13229"/>
    </source>
</evidence>
<dbReference type="Gene3D" id="2.160.20.10">
    <property type="entry name" value="Single-stranded right-handed beta-helix, Pectin lyase-like"/>
    <property type="match status" value="1"/>
</dbReference>
<dbReference type="SUPFAM" id="SSF51126">
    <property type="entry name" value="Pectin lyase-like"/>
    <property type="match status" value="1"/>
</dbReference>
<dbReference type="InterPro" id="IPR006626">
    <property type="entry name" value="PbH1"/>
</dbReference>
<reference evidence="3 4" key="1">
    <citation type="submission" date="2017-01" db="EMBL/GenBank/DDBJ databases">
        <authorList>
            <person name="Mah S.A."/>
            <person name="Swanson W.J."/>
            <person name="Moy G.W."/>
            <person name="Vacquier V.D."/>
        </authorList>
    </citation>
    <scope>NUCLEOTIDE SEQUENCE [LARGE SCALE GENOMIC DNA]</scope>
    <source>
        <strain evidence="3 4">DSM 26375</strain>
    </source>
</reference>
<dbReference type="Proteomes" id="UP000186141">
    <property type="component" value="Unassembled WGS sequence"/>
</dbReference>
<dbReference type="InterPro" id="IPR011050">
    <property type="entry name" value="Pectin_lyase_fold/virulence"/>
</dbReference>
<sequence>MQAQRGPVASFSRPARAITQPYCLPRLGADTHATMDTHMLRRAALALTTLSVLAGPAQTSPGTIPTMPGPVELDQLRARLHDTAPPAPAPGKVALRPVAGMPTLGGMYRRLPQPPARWRGQAIVLEGGSFDLASVAAALPDPGWLDCDGSRCILSAPLVVGRGTTLVIDGIDLRLGQDEGAALLSWGQLIISDATLRAWHLSSDTPAATDDKGAAFRPHLAAFAASHTLIRRSDLHHLGHQGAMSYGLSFGTEGRSGIVTEHPSVDMIGNRLLDVYFGFFSFDADGVNILDNHIAESHVYGIDPHDDTRNMLIHGNYVLGARHSHGIILSRRIHNTVVSYNVSAGNKKAGIFLDKACHDVLIIGNDSFLNGTEGLTLHEVARVAVIGNRFHNNAADGIRLRASEQVFLDGNTVTANGKHGLRAYDWQGSKRAPNTEEQGQILPMRVGLVGNRVHSNKRGDCRLSGEARITSGQPFLCPVPPPPQAQAVPARFGPGAGNAP</sequence>
<dbReference type="Pfam" id="PF13229">
    <property type="entry name" value="Beta_helix"/>
    <property type="match status" value="1"/>
</dbReference>
<dbReference type="SMR" id="A0A1N7K5W9"/>
<feature type="region of interest" description="Disordered" evidence="1">
    <location>
        <begin position="478"/>
        <end position="500"/>
    </location>
</feature>
<dbReference type="STRING" id="1086013.SAMN05421774_101237"/>
<evidence type="ECO:0000256" key="1">
    <source>
        <dbReference type="SAM" id="MobiDB-lite"/>
    </source>
</evidence>
<dbReference type="EMBL" id="FTOT01000001">
    <property type="protein sequence ID" value="SIS57015.1"/>
    <property type="molecule type" value="Genomic_DNA"/>
</dbReference>
<keyword evidence="4" id="KW-1185">Reference proteome</keyword>
<organism evidence="3 4">
    <name type="scientific">Gemmobacter megaterium</name>
    <dbReference type="NCBI Taxonomy" id="1086013"/>
    <lineage>
        <taxon>Bacteria</taxon>
        <taxon>Pseudomonadati</taxon>
        <taxon>Pseudomonadota</taxon>
        <taxon>Alphaproteobacteria</taxon>
        <taxon>Rhodobacterales</taxon>
        <taxon>Paracoccaceae</taxon>
        <taxon>Gemmobacter</taxon>
    </lineage>
</organism>
<dbReference type="InterPro" id="IPR022441">
    <property type="entry name" value="Para_beta_helix_rpt-2"/>
</dbReference>
<dbReference type="NCBIfam" id="TIGR03804">
    <property type="entry name" value="para_beta_helix"/>
    <property type="match status" value="1"/>
</dbReference>
<feature type="domain" description="Right handed beta helix" evidence="2">
    <location>
        <begin position="283"/>
        <end position="428"/>
    </location>
</feature>
<proteinExistence type="predicted"/>
<dbReference type="AlphaFoldDB" id="A0A1N7K5W9"/>
<dbReference type="SMART" id="SM00710">
    <property type="entry name" value="PbH1"/>
    <property type="match status" value="7"/>
</dbReference>